<evidence type="ECO:0000313" key="3">
    <source>
        <dbReference type="Proteomes" id="UP000223777"/>
    </source>
</evidence>
<evidence type="ECO:0000259" key="1">
    <source>
        <dbReference type="Pfam" id="PF00085"/>
    </source>
</evidence>
<comment type="caution">
    <text evidence="2">The sequence shown here is derived from an EMBL/GenBank/DDBJ whole genome shotgun (WGS) entry which is preliminary data.</text>
</comment>
<gene>
    <name evidence="2" type="ORF">CN984_12140</name>
</gene>
<reference evidence="2 3" key="1">
    <citation type="submission" date="2017-09" db="EMBL/GenBank/DDBJ databases">
        <title>Large-scale bioinformatics analysis of Bacillus genomes uncovers conserved roles of natural products in bacterial physiology.</title>
        <authorList>
            <consortium name="Agbiome Team Llc"/>
            <person name="Bleich R.M."/>
            <person name="Grubbs K.J."/>
            <person name="Santa Maria K.C."/>
            <person name="Allen S.E."/>
            <person name="Farag S."/>
            <person name="Shank E.A."/>
            <person name="Bowers A."/>
        </authorList>
    </citation>
    <scope>NUCLEOTIDE SEQUENCE [LARGE SCALE GENOMIC DNA]</scope>
    <source>
        <strain evidence="2 3">AFS050027</strain>
    </source>
</reference>
<dbReference type="EMBL" id="NUIL01000015">
    <property type="protein sequence ID" value="PGO29189.1"/>
    <property type="molecule type" value="Genomic_DNA"/>
</dbReference>
<protein>
    <recommendedName>
        <fullName evidence="1">Thioredoxin domain-containing protein</fullName>
    </recommendedName>
</protein>
<dbReference type="Gene3D" id="3.40.30.10">
    <property type="entry name" value="Glutaredoxin"/>
    <property type="match status" value="1"/>
</dbReference>
<dbReference type="Pfam" id="PF00085">
    <property type="entry name" value="Thioredoxin"/>
    <property type="match status" value="1"/>
</dbReference>
<dbReference type="InterPro" id="IPR013766">
    <property type="entry name" value="Thioredoxin_domain"/>
</dbReference>
<accession>A0A2B9Q396</accession>
<name>A0A2B9Q396_BACCE</name>
<organism evidence="2 3">
    <name type="scientific">Bacillus cereus</name>
    <dbReference type="NCBI Taxonomy" id="1396"/>
    <lineage>
        <taxon>Bacteria</taxon>
        <taxon>Bacillati</taxon>
        <taxon>Bacillota</taxon>
        <taxon>Bacilli</taxon>
        <taxon>Bacillales</taxon>
        <taxon>Bacillaceae</taxon>
        <taxon>Bacillus</taxon>
        <taxon>Bacillus cereus group</taxon>
    </lineage>
</organism>
<dbReference type="CDD" id="cd02947">
    <property type="entry name" value="TRX_family"/>
    <property type="match status" value="1"/>
</dbReference>
<evidence type="ECO:0000313" key="2">
    <source>
        <dbReference type="EMBL" id="PGO29189.1"/>
    </source>
</evidence>
<dbReference type="SUPFAM" id="SSF52833">
    <property type="entry name" value="Thioredoxin-like"/>
    <property type="match status" value="1"/>
</dbReference>
<dbReference type="AlphaFoldDB" id="A0A2B9Q396"/>
<dbReference type="InterPro" id="IPR036249">
    <property type="entry name" value="Thioredoxin-like_sf"/>
</dbReference>
<feature type="domain" description="Thioredoxin" evidence="1">
    <location>
        <begin position="3"/>
        <end position="83"/>
    </location>
</feature>
<dbReference type="Proteomes" id="UP000223777">
    <property type="component" value="Unassembled WGS sequence"/>
</dbReference>
<sequence length="99" mass="11064">MKLIKFKQENCTPCKMLDKFLENEVEVQADLVANITTGQLTDTKTGEVKSDEAFMLAGQFGIMKTPTLVLVDDNFNEIHSFRGIGQTGVREILTKRGLI</sequence>
<proteinExistence type="predicted"/>
<dbReference type="RefSeq" id="WP_098764303.1">
    <property type="nucleotide sequence ID" value="NZ_NUIL01000015.1"/>
</dbReference>